<dbReference type="Gramene" id="scaffold_104315.1">
    <property type="protein sequence ID" value="scaffold_104315.1"/>
    <property type="gene ID" value="scaffold_104315.1"/>
</dbReference>
<keyword evidence="3" id="KW-1185">Reference proteome</keyword>
<evidence type="ECO:0000313" key="3">
    <source>
        <dbReference type="Proteomes" id="UP000008694"/>
    </source>
</evidence>
<proteinExistence type="predicted"/>
<gene>
    <name evidence="2" type="ORF">ARALYDRAFT_891521</name>
    <name evidence="1" type="ORF">ARALYDRAFT_904955</name>
</gene>
<dbReference type="AlphaFoldDB" id="D7KAS7"/>
<evidence type="ECO:0000313" key="2">
    <source>
        <dbReference type="EMBL" id="EFH70307.1"/>
    </source>
</evidence>
<reference evidence="3" key="3">
    <citation type="journal article" date="2011" name="Nat. Genet.">
        <title>The Arabidopsis lyrata genome sequence and the basis of rapid genome size change.</title>
        <authorList>
            <person name="Hu T.T."/>
            <person name="Pattyn P."/>
            <person name="Bakker E.G."/>
            <person name="Cao J."/>
            <person name="Cheng J.-F."/>
            <person name="Clark R.M."/>
            <person name="Fahlgren N."/>
            <person name="Fawcett J.A."/>
            <person name="Grimwood J."/>
            <person name="Gundlach H."/>
            <person name="Haberer G."/>
            <person name="Hollister J.D."/>
            <person name="Ossowski S."/>
            <person name="Ottilar R.P."/>
            <person name="Salamov A.A."/>
            <person name="Schneeberger K."/>
            <person name="Spannagl M."/>
            <person name="Wang X."/>
            <person name="Yang L."/>
            <person name="Nasrallah M.E."/>
            <person name="Bergelson J."/>
            <person name="Carrington J.C."/>
            <person name="Gaut B.S."/>
            <person name="Schmutz J."/>
            <person name="Mayer K.F.X."/>
            <person name="Van de Peer Y."/>
            <person name="Grigoriev I.V."/>
            <person name="Nordborg M."/>
            <person name="Weigel D."/>
            <person name="Guo Y.-L."/>
        </authorList>
    </citation>
    <scope>NUCLEOTIDE SEQUENCE [LARGE SCALE GENOMIC DNA]</scope>
    <source>
        <strain evidence="3">cv. MN47</strain>
    </source>
</reference>
<accession>D7KAS7</accession>
<dbReference type="EMBL" id="GL348713">
    <property type="protein sequence ID" value="EFH70307.1"/>
    <property type="molecule type" value="Genomic_DNA"/>
</dbReference>
<organism evidence="3">
    <name type="scientific">Arabidopsis lyrata subsp. lyrata</name>
    <name type="common">Lyre-leaved rock-cress</name>
    <dbReference type="NCBI Taxonomy" id="81972"/>
    <lineage>
        <taxon>Eukaryota</taxon>
        <taxon>Viridiplantae</taxon>
        <taxon>Streptophyta</taxon>
        <taxon>Embryophyta</taxon>
        <taxon>Tracheophyta</taxon>
        <taxon>Spermatophyta</taxon>
        <taxon>Magnoliopsida</taxon>
        <taxon>eudicotyledons</taxon>
        <taxon>Gunneridae</taxon>
        <taxon>Pentapetalae</taxon>
        <taxon>rosids</taxon>
        <taxon>malvids</taxon>
        <taxon>Brassicales</taxon>
        <taxon>Brassicaceae</taxon>
        <taxon>Camelineae</taxon>
        <taxon>Arabidopsis</taxon>
    </lineage>
</organism>
<dbReference type="STRING" id="81972.D7KAS7"/>
<dbReference type="Proteomes" id="UP000008694">
    <property type="component" value="Unassembled WGS sequence"/>
</dbReference>
<dbReference type="EMBL" id="GL348717">
    <property type="protein sequence ID" value="EFH53296.1"/>
    <property type="molecule type" value="Genomic_DNA"/>
</dbReference>
<reference evidence="2" key="1">
    <citation type="submission" date="2009-11" db="EMBL/GenBank/DDBJ databases">
        <authorList>
            <consortium name="US DOE Joint Genome Institute (JGI-PGF)"/>
            <person name="Ottilar R."/>
            <person name="Schmutz J."/>
            <person name="Salamov A."/>
            <person name="Cheng J.F."/>
            <person name="Lucas S."/>
            <person name="Pitluck S."/>
            <person name="Gundlach H."/>
            <person name="Guo Y."/>
            <person name="Haberer G."/>
            <person name="Nasrallah J."/>
            <person name="Mayer K.F.X."/>
            <person name="van de Peer Y."/>
            <person name="Weigel D."/>
            <person name="Grigoriev I.V."/>
        </authorList>
    </citation>
    <scope>NUCLEOTIDE SEQUENCE</scope>
</reference>
<protein>
    <submittedName>
        <fullName evidence="2">Uncharacterized protein</fullName>
    </submittedName>
</protein>
<evidence type="ECO:0000313" key="1">
    <source>
        <dbReference type="EMBL" id="EFH53296.1"/>
    </source>
</evidence>
<name>D7KAS7_ARALL</name>
<dbReference type="Gramene" id="scaffold_500659.1">
    <property type="protein sequence ID" value="scaffold_500659.1"/>
    <property type="gene ID" value="scaffold_500659.1"/>
</dbReference>
<reference evidence="2" key="2">
    <citation type="submission" date="2010-06" db="EMBL/GenBank/DDBJ databases">
        <title>The basis of rapid genome size change in Arabidopsis.</title>
        <authorList>
            <consortium name="US DOE Joint Genome Institute (JGI-PGF)"/>
            <person name="Bakker E."/>
            <person name="Bergelson J."/>
            <person name="Cheng J.Fang."/>
            <person name="Clark R.M."/>
            <person name="Fawcett J."/>
            <person name="Gaut B."/>
            <person name="Grigoriev I."/>
            <person name="Gundlach H."/>
            <person name="Guo Y."/>
            <person name="Haberer G."/>
            <person name="Hollister J."/>
            <person name="Hu T.T."/>
            <person name="Mayer K.F.X."/>
            <person name="Nasrallah J."/>
            <person name="Nordborg M."/>
            <person name="Otillar R."/>
            <person name="Pattyn P."/>
            <person name="Schmutz J."/>
            <person name="Spannagl M."/>
            <person name="van de Peer Y."/>
            <person name="Wang X."/>
            <person name="Weigel D."/>
            <person name="Yang L."/>
        </authorList>
    </citation>
    <scope>NUCLEOTIDE SEQUENCE</scope>
</reference>
<sequence>MASENHDEVMLHPVHNPAKAVMMGNTSNEIPTLESASMEIRVLPLPNMIDKQMSSLLEE</sequence>
<dbReference type="HOGENOM" id="CLU_2963954_0_0_1"/>